<name>A0A8J3HNW0_9RICK</name>
<organism evidence="3 4">
    <name type="scientific">Candidatus Mesenet longicola</name>
    <dbReference type="NCBI Taxonomy" id="1892558"/>
    <lineage>
        <taxon>Bacteria</taxon>
        <taxon>Pseudomonadati</taxon>
        <taxon>Pseudomonadota</taxon>
        <taxon>Alphaproteobacteria</taxon>
        <taxon>Rickettsiales</taxon>
        <taxon>Anaplasmataceae</taxon>
        <taxon>Candidatus Mesenet</taxon>
    </lineage>
</organism>
<keyword evidence="2" id="KW-1133">Transmembrane helix</keyword>
<dbReference type="AlphaFoldDB" id="A0A8J3HNW0"/>
<comment type="caution">
    <text evidence="3">The sequence shown here is derived from an EMBL/GenBank/DDBJ whole genome shotgun (WGS) entry which is preliminary data.</text>
</comment>
<keyword evidence="1" id="KW-0175">Coiled coil</keyword>
<accession>A0A8J3HNW0</accession>
<keyword evidence="4" id="KW-1185">Reference proteome</keyword>
<evidence type="ECO:0000256" key="1">
    <source>
        <dbReference type="SAM" id="Coils"/>
    </source>
</evidence>
<feature type="coiled-coil region" evidence="1">
    <location>
        <begin position="436"/>
        <end position="500"/>
    </location>
</feature>
<reference evidence="3 4" key="1">
    <citation type="journal article" date="2021" name="Microb. Ecol.">
        <title>Candidatus Mesenet longicola: Novel Endosymbionts of Brontispa longissima that Induce Cytoplasmic Incompatibility.</title>
        <authorList>
            <person name="Takano S."/>
            <person name="Gotoh Y."/>
            <person name="Hayashi T."/>
        </authorList>
    </citation>
    <scope>NUCLEOTIDE SEQUENCE [LARGE SCALE GENOMIC DNA]</scope>
    <source>
        <strain evidence="3">L5</strain>
    </source>
</reference>
<keyword evidence="2" id="KW-0812">Transmembrane</keyword>
<sequence>MVGENNKNINPVAKLDIPLSLFSYKDYNSDFIISWYNVASKIYKQINYSSAEKQRLNLALSVLMFPYIALTALGIASHRQAIKKNHKDPTLNEKKTNQAKKLAYNILTLAVVCINVVILTALLIPATVALAIFYALNKELSKDLITVLKISKENRYENQNIIVSIHDEEIETSEIKFDVEIELPKQFHRLIRDLTKDSNWVEITSDKKGDITLKLSANITLKDGLIPLRSEIKKLLDTTIKEFTATIGKLIALESKDITHNKLKELLNEFRLKIVDSIDPRIISSLVEDAYKVAFIQAIKVGKERRKEEFISEDKLKEVLIKQELKDQGEKLPTEKEIIIKELNALKGKKINANDVDDKIYQILKLEYKALLHKSEYKALPGEEGLIEKTNIDIYREYFPQKIDSAISKAGEKVKELKHRGKERYIKIESKLKKMHEDLKKENVQIDNDISRAKKKIKELKQKGGERCTKIENEQEEIYNKALKRKNAQDDNLKQELKDLFTLDIDKDTLHQNFRRSQLDKAVSLLKHIPWNEVKILTKHIDDEVDQSSTNNHRKLHELIVDYNERATDEEINNLINETVEVIAKHKLRSLYEQQKENGLELLSEDNIKFFNSKKIIEPESFKNASLELLKGKIEKQYENLKNEHDSIKTNYDLVKELIDESLKNLDLELKSLSRGQNNNSICKKIEENIEKLNKIRYEINDEIQEDEIKKKISIIKEDMDALVKLYKEEVRVINTNIQSDKVRVLDSGDNIPIASINKLINQCKIVNNEVNIQNRLKKQIIEIHLKNSEKFLQLLKQLKLEQEELTINEETENAYKARLLSNEKIKFSIIENRLIELLKKENFDEIKTEIKTLLEVVELEYCLADKCIKNPTVMIKDNIKHFCQGLLSPLIDELTTNFINNLQKDKDDGWINYGKKRLNAAKNWIQLGVGNNKYKNTNNTLDLANKTIEEVDEITQFFETTYEEMGGLIGNTFSDEGETFRNIVWPRIKDNLYEIWGRFLQDIEIEIIPPIGKTLLNPKVKANTTQKIH</sequence>
<feature type="transmembrane region" description="Helical" evidence="2">
    <location>
        <begin position="102"/>
        <end position="135"/>
    </location>
</feature>
<dbReference type="EMBL" id="BNGU01000008">
    <property type="protein sequence ID" value="GHM59319.1"/>
    <property type="molecule type" value="Genomic_DNA"/>
</dbReference>
<dbReference type="Proteomes" id="UP000637906">
    <property type="component" value="Unassembled WGS sequence"/>
</dbReference>
<gene>
    <name evidence="3" type="ORF">sL5_03120</name>
</gene>
<feature type="coiled-coil region" evidence="1">
    <location>
        <begin position="624"/>
        <end position="658"/>
    </location>
</feature>
<evidence type="ECO:0000256" key="2">
    <source>
        <dbReference type="SAM" id="Phobius"/>
    </source>
</evidence>
<proteinExistence type="predicted"/>
<protein>
    <submittedName>
        <fullName evidence="3">Uncharacterized protein</fullName>
    </submittedName>
</protein>
<evidence type="ECO:0000313" key="4">
    <source>
        <dbReference type="Proteomes" id="UP000637906"/>
    </source>
</evidence>
<feature type="transmembrane region" description="Helical" evidence="2">
    <location>
        <begin position="58"/>
        <end position="77"/>
    </location>
</feature>
<evidence type="ECO:0000313" key="3">
    <source>
        <dbReference type="EMBL" id="GHM59319.1"/>
    </source>
</evidence>
<keyword evidence="2" id="KW-0472">Membrane</keyword>